<feature type="transmembrane region" description="Helical" evidence="5">
    <location>
        <begin position="255"/>
        <end position="276"/>
    </location>
</feature>
<dbReference type="GO" id="GO:0005262">
    <property type="term" value="F:calcium channel activity"/>
    <property type="evidence" value="ECO:0007669"/>
    <property type="project" value="TreeGrafter"/>
</dbReference>
<feature type="transmembrane region" description="Helical" evidence="5">
    <location>
        <begin position="282"/>
        <end position="303"/>
    </location>
</feature>
<dbReference type="Proteomes" id="UP000029669">
    <property type="component" value="Chromosome"/>
</dbReference>
<sequence length="331" mass="36485">MTQDILMLLFSLAFILFACVLFTNSIEWFGKKLNLSQGVVGSILAAVGTALPETIIPIIAILFYGGREASQIATGAILGAPFMLSTLGFLITGAAVIIYSLFGKRTLKMNANKKVFRRDLMYFILVYTVAIFTSVFNQFNEVRTFAVVLILVSYALYVKRTFSDEQKIEENIGTLYFTKVFSVDTNLFWITTQLALSLLGIIFGAHLFVGYVKDLSHMMGISPLILSIVITPIATELPEKLNSIVWVGQKKDTLALGNITGAMVFQSSIPVTVGILFTPWNITGIAFLSAMLALTSAILNLMWINIRKSVNPFVLMFGGVLYGIFLITILH</sequence>
<dbReference type="Pfam" id="PF01699">
    <property type="entry name" value="Na_Ca_ex"/>
    <property type="match status" value="2"/>
</dbReference>
<protein>
    <submittedName>
        <fullName evidence="7">Ca2+/Na+ antiporter</fullName>
    </submittedName>
</protein>
<evidence type="ECO:0000256" key="3">
    <source>
        <dbReference type="ARBA" id="ARBA00022989"/>
    </source>
</evidence>
<name>A0A097ANL6_THEKI</name>
<dbReference type="InterPro" id="IPR004481">
    <property type="entry name" value="K/Na/Ca-exchanger"/>
</dbReference>
<keyword evidence="8" id="KW-1185">Reference proteome</keyword>
<dbReference type="Gene3D" id="1.20.1420.30">
    <property type="entry name" value="NCX, central ion-binding region"/>
    <property type="match status" value="1"/>
</dbReference>
<dbReference type="STRING" id="2325.TKV_c02140"/>
<evidence type="ECO:0000313" key="7">
    <source>
        <dbReference type="EMBL" id="AIS51419.1"/>
    </source>
</evidence>
<dbReference type="GO" id="GO:0006874">
    <property type="term" value="P:intracellular calcium ion homeostasis"/>
    <property type="evidence" value="ECO:0007669"/>
    <property type="project" value="TreeGrafter"/>
</dbReference>
<proteinExistence type="predicted"/>
<feature type="transmembrane region" description="Helical" evidence="5">
    <location>
        <begin position="6"/>
        <end position="26"/>
    </location>
</feature>
<feature type="transmembrane region" description="Helical" evidence="5">
    <location>
        <begin position="76"/>
        <end position="99"/>
    </location>
</feature>
<dbReference type="RefSeq" id="WP_084574150.1">
    <property type="nucleotide sequence ID" value="NZ_CP009170.1"/>
</dbReference>
<dbReference type="EMBL" id="CP009170">
    <property type="protein sequence ID" value="AIS51419.1"/>
    <property type="molecule type" value="Genomic_DNA"/>
</dbReference>
<dbReference type="GO" id="GO:0005886">
    <property type="term" value="C:plasma membrane"/>
    <property type="evidence" value="ECO:0007669"/>
    <property type="project" value="TreeGrafter"/>
</dbReference>
<comment type="subcellular location">
    <subcellularLocation>
        <location evidence="1">Membrane</location>
        <topology evidence="1">Multi-pass membrane protein</topology>
    </subcellularLocation>
</comment>
<accession>A0A097ANL6</accession>
<keyword evidence="2 5" id="KW-0812">Transmembrane</keyword>
<feature type="domain" description="Sodium/calcium exchanger membrane region" evidence="6">
    <location>
        <begin position="192"/>
        <end position="328"/>
    </location>
</feature>
<evidence type="ECO:0000256" key="2">
    <source>
        <dbReference type="ARBA" id="ARBA00022692"/>
    </source>
</evidence>
<organism evidence="7 8">
    <name type="scientific">Thermoanaerobacter kivui</name>
    <name type="common">Acetogenium kivui</name>
    <dbReference type="NCBI Taxonomy" id="2325"/>
    <lineage>
        <taxon>Bacteria</taxon>
        <taxon>Bacillati</taxon>
        <taxon>Bacillota</taxon>
        <taxon>Clostridia</taxon>
        <taxon>Thermoanaerobacterales</taxon>
        <taxon>Thermoanaerobacteraceae</taxon>
        <taxon>Thermoanaerobacter</taxon>
    </lineage>
</organism>
<feature type="transmembrane region" description="Helical" evidence="5">
    <location>
        <begin position="187"/>
        <end position="209"/>
    </location>
</feature>
<feature type="domain" description="Sodium/calcium exchanger membrane region" evidence="6">
    <location>
        <begin position="5"/>
        <end position="158"/>
    </location>
</feature>
<dbReference type="KEGG" id="tki:TKV_c02140"/>
<evidence type="ECO:0000256" key="4">
    <source>
        <dbReference type="ARBA" id="ARBA00023136"/>
    </source>
</evidence>
<feature type="transmembrane region" description="Helical" evidence="5">
    <location>
        <begin position="120"/>
        <end position="136"/>
    </location>
</feature>
<dbReference type="PANTHER" id="PTHR10846">
    <property type="entry name" value="SODIUM/POTASSIUM/CALCIUM EXCHANGER"/>
    <property type="match status" value="1"/>
</dbReference>
<feature type="transmembrane region" description="Helical" evidence="5">
    <location>
        <begin position="215"/>
        <end position="234"/>
    </location>
</feature>
<dbReference type="eggNOG" id="COG0530">
    <property type="taxonomic scope" value="Bacteria"/>
</dbReference>
<feature type="transmembrane region" description="Helical" evidence="5">
    <location>
        <begin position="310"/>
        <end position="330"/>
    </location>
</feature>
<keyword evidence="3 5" id="KW-1133">Transmembrane helix</keyword>
<feature type="transmembrane region" description="Helical" evidence="5">
    <location>
        <begin position="38"/>
        <end position="64"/>
    </location>
</feature>
<keyword evidence="4 5" id="KW-0472">Membrane</keyword>
<dbReference type="InterPro" id="IPR004837">
    <property type="entry name" value="NaCa_Exmemb"/>
</dbReference>
<feature type="transmembrane region" description="Helical" evidence="5">
    <location>
        <begin position="142"/>
        <end position="158"/>
    </location>
</feature>
<gene>
    <name evidence="7" type="ORF">TKV_c02140</name>
</gene>
<evidence type="ECO:0000259" key="6">
    <source>
        <dbReference type="Pfam" id="PF01699"/>
    </source>
</evidence>
<dbReference type="OrthoDB" id="9786081at2"/>
<dbReference type="AlphaFoldDB" id="A0A097ANL6"/>
<dbReference type="HOGENOM" id="CLU_072251_0_0_9"/>
<dbReference type="InterPro" id="IPR044880">
    <property type="entry name" value="NCX_ion-bd_dom_sf"/>
</dbReference>
<evidence type="ECO:0000256" key="1">
    <source>
        <dbReference type="ARBA" id="ARBA00004141"/>
    </source>
</evidence>
<reference evidence="8" key="1">
    <citation type="journal article" date="2015" name="Genome Announc.">
        <title>Whole-Genome Sequences of 80 Environmental and Clinical Isolates of Burkholderia pseudomallei.</title>
        <authorList>
            <person name="Johnson S.L."/>
            <person name="Baker A.L."/>
            <person name="Chain P.S."/>
            <person name="Currie B.J."/>
            <person name="Daligault H.E."/>
            <person name="Davenport K.W."/>
            <person name="Davis C.B."/>
            <person name="Inglis T.J."/>
            <person name="Kaestli M."/>
            <person name="Koren S."/>
            <person name="Mayo M."/>
            <person name="Merritt A.J."/>
            <person name="Price E.P."/>
            <person name="Sarovich D.S."/>
            <person name="Warner J."/>
            <person name="Rosovitz M.J."/>
        </authorList>
    </citation>
    <scope>NUCLEOTIDE SEQUENCE [LARGE SCALE GENOMIC DNA]</scope>
    <source>
        <strain evidence="8">DSM 2030</strain>
    </source>
</reference>
<dbReference type="PANTHER" id="PTHR10846:SF8">
    <property type="entry name" value="INNER MEMBRANE PROTEIN YRBG"/>
    <property type="match status" value="1"/>
</dbReference>
<evidence type="ECO:0000256" key="5">
    <source>
        <dbReference type="SAM" id="Phobius"/>
    </source>
</evidence>
<dbReference type="GO" id="GO:0008273">
    <property type="term" value="F:calcium, potassium:sodium antiporter activity"/>
    <property type="evidence" value="ECO:0007669"/>
    <property type="project" value="TreeGrafter"/>
</dbReference>
<evidence type="ECO:0000313" key="8">
    <source>
        <dbReference type="Proteomes" id="UP000029669"/>
    </source>
</evidence>